<dbReference type="GO" id="GO:0016811">
    <property type="term" value="F:hydrolase activity, acting on carbon-nitrogen (but not peptide) bonds, in linear amides"/>
    <property type="evidence" value="ECO:0007669"/>
    <property type="project" value="InterPro"/>
</dbReference>
<sequence length="270" mass="29197">MDATSTVADVYSLADDSTGHPLTGPVAVADAQPGDILAVELLEFQHEGIGFSYFYPGEEKLGLLPEDFPDPGLHVWELDDDIGRFTNGIEVPLAPFPGNLGVAPAAEGKHSTIPPRRVGGNLDVKHLTAGSTLYLPIEVDEALFSIGDCHAAQGDGEVCVTGIEASMTVTVRLRLISDMNIEQPQFETAGPFSGGDECMYATTGISDNLMDATKKATRHMITYLHERHDLTRTEAYLLCSAIVDLKINEVVDKPNWVVSAYVPRSIFPNR</sequence>
<dbReference type="SUPFAM" id="SSF141130">
    <property type="entry name" value="Acetamidase/Formamidase-like"/>
    <property type="match status" value="1"/>
</dbReference>
<dbReference type="EMBL" id="BAABKX010000012">
    <property type="protein sequence ID" value="GAA5052460.1"/>
    <property type="molecule type" value="Genomic_DNA"/>
</dbReference>
<dbReference type="PANTHER" id="PTHR31891">
    <property type="entry name" value="FORMAMIDASE C869.04-RELATED"/>
    <property type="match status" value="1"/>
</dbReference>
<protein>
    <submittedName>
        <fullName evidence="1">Acetamidase/formamidase family protein</fullName>
    </submittedName>
</protein>
<organism evidence="1 2">
    <name type="scientific">Haladaptatus pallidirubidus</name>
    <dbReference type="NCBI Taxonomy" id="1008152"/>
    <lineage>
        <taxon>Archaea</taxon>
        <taxon>Methanobacteriati</taxon>
        <taxon>Methanobacteriota</taxon>
        <taxon>Stenosarchaea group</taxon>
        <taxon>Halobacteria</taxon>
        <taxon>Halobacteriales</taxon>
        <taxon>Haladaptataceae</taxon>
        <taxon>Haladaptatus</taxon>
    </lineage>
</organism>
<dbReference type="Pfam" id="PF03069">
    <property type="entry name" value="FmdA_AmdA"/>
    <property type="match status" value="2"/>
</dbReference>
<proteinExistence type="predicted"/>
<reference evidence="1 2" key="1">
    <citation type="journal article" date="2019" name="Int. J. Syst. Evol. Microbiol.">
        <title>The Global Catalogue of Microorganisms (GCM) 10K type strain sequencing project: providing services to taxonomists for standard genome sequencing and annotation.</title>
        <authorList>
            <consortium name="The Broad Institute Genomics Platform"/>
            <consortium name="The Broad Institute Genome Sequencing Center for Infectious Disease"/>
            <person name="Wu L."/>
            <person name="Ma J."/>
        </authorList>
    </citation>
    <scope>NUCLEOTIDE SEQUENCE [LARGE SCALE GENOMIC DNA]</scope>
    <source>
        <strain evidence="1 2">JCM 17504</strain>
    </source>
</reference>
<evidence type="ECO:0000313" key="2">
    <source>
        <dbReference type="Proteomes" id="UP001501729"/>
    </source>
</evidence>
<dbReference type="PANTHER" id="PTHR31891:SF1">
    <property type="entry name" value="FORMAMIDASE C869.04-RELATED"/>
    <property type="match status" value="1"/>
</dbReference>
<accession>A0AAV3UIX7</accession>
<comment type="caution">
    <text evidence="1">The sequence shown here is derived from an EMBL/GenBank/DDBJ whole genome shotgun (WGS) entry which is preliminary data.</text>
</comment>
<dbReference type="Gene3D" id="2.60.120.580">
    <property type="entry name" value="Acetamidase/Formamidase-like domains"/>
    <property type="match status" value="2"/>
</dbReference>
<gene>
    <name evidence="1" type="ORF">GCM10025751_28700</name>
</gene>
<evidence type="ECO:0000313" key="1">
    <source>
        <dbReference type="EMBL" id="GAA5052460.1"/>
    </source>
</evidence>
<keyword evidence="2" id="KW-1185">Reference proteome</keyword>
<dbReference type="Gene3D" id="3.10.28.20">
    <property type="entry name" value="Acetamidase/Formamidase-like domains"/>
    <property type="match status" value="1"/>
</dbReference>
<name>A0AAV3UIX7_9EURY</name>
<dbReference type="InterPro" id="IPR004304">
    <property type="entry name" value="FmdA_AmdA"/>
</dbReference>
<dbReference type="AlphaFoldDB" id="A0AAV3UIX7"/>
<dbReference type="Proteomes" id="UP001501729">
    <property type="component" value="Unassembled WGS sequence"/>
</dbReference>